<proteinExistence type="inferred from homology"/>
<dbReference type="Gene3D" id="3.40.50.10090">
    <property type="match status" value="2"/>
</dbReference>
<evidence type="ECO:0000256" key="2">
    <source>
        <dbReference type="ARBA" id="ARBA00008133"/>
    </source>
</evidence>
<dbReference type="InterPro" id="IPR039793">
    <property type="entry name" value="UROS/Hem4"/>
</dbReference>
<comment type="similarity">
    <text evidence="2 9">Belongs to the uroporphyrinogen-III synthase family.</text>
</comment>
<name>A0A6L5WJF9_9BACT</name>
<dbReference type="SUPFAM" id="SSF69618">
    <property type="entry name" value="HemD-like"/>
    <property type="match status" value="1"/>
</dbReference>
<sequence>MDIFLVSHTENDRVKNIKVCGVKFYNFSIDLSDFDALVATSKNSIKALKNNSINLVNLEVFSIGQSTTKAALDFGFTQIYTAKNSHGNEFAHEIIPLLKNKKVIFLKAKDSVSNIREILIKNHINLSEILAYETEILNLSKDEILSKIPPKNSVLIFTSPSNVKGFLQNFNIDDSYKLIAIGKATAKELKGYKNVSISDKQNINECIKLAKFIAF</sequence>
<evidence type="ECO:0000256" key="5">
    <source>
        <dbReference type="ARBA" id="ARBA00023244"/>
    </source>
</evidence>
<evidence type="ECO:0000256" key="7">
    <source>
        <dbReference type="ARBA" id="ARBA00040167"/>
    </source>
</evidence>
<comment type="function">
    <text evidence="6 9">Catalyzes cyclization of the linear tetrapyrrole, hydroxymethylbilane, to the macrocyclic uroporphyrinogen III.</text>
</comment>
<evidence type="ECO:0000313" key="12">
    <source>
        <dbReference type="Proteomes" id="UP000476338"/>
    </source>
</evidence>
<dbReference type="EMBL" id="VWSJ01000011">
    <property type="protein sequence ID" value="MSN96387.1"/>
    <property type="molecule type" value="Genomic_DNA"/>
</dbReference>
<gene>
    <name evidence="11" type="ORF">F1B92_04190</name>
</gene>
<evidence type="ECO:0000256" key="6">
    <source>
        <dbReference type="ARBA" id="ARBA00037589"/>
    </source>
</evidence>
<keyword evidence="5 9" id="KW-0627">Porphyrin biosynthesis</keyword>
<evidence type="ECO:0000256" key="3">
    <source>
        <dbReference type="ARBA" id="ARBA00013109"/>
    </source>
</evidence>
<organism evidence="11 12">
    <name type="scientific">Campylobacter portucalensis</name>
    <dbReference type="NCBI Taxonomy" id="2608384"/>
    <lineage>
        <taxon>Bacteria</taxon>
        <taxon>Pseudomonadati</taxon>
        <taxon>Campylobacterota</taxon>
        <taxon>Epsilonproteobacteria</taxon>
        <taxon>Campylobacterales</taxon>
        <taxon>Campylobacteraceae</taxon>
        <taxon>Campylobacter</taxon>
    </lineage>
</organism>
<reference evidence="11 12" key="1">
    <citation type="submission" date="2019-09" db="EMBL/GenBank/DDBJ databases">
        <authorList>
            <person name="Silva M."/>
            <person name="Pereira G."/>
            <person name="Lopes-Da-Costa L."/>
            <person name="Silva E."/>
        </authorList>
    </citation>
    <scope>NUCLEOTIDE SEQUENCE [LARGE SCALE GENOMIC DNA]</scope>
    <source>
        <strain evidence="11 12">FMV-PI01</strain>
    </source>
</reference>
<dbReference type="PANTHER" id="PTHR38042:SF1">
    <property type="entry name" value="UROPORPHYRINOGEN-III SYNTHASE, CHLOROPLASTIC"/>
    <property type="match status" value="1"/>
</dbReference>
<dbReference type="Proteomes" id="UP000476338">
    <property type="component" value="Unassembled WGS sequence"/>
</dbReference>
<reference evidence="11 12" key="2">
    <citation type="submission" date="2020-03" db="EMBL/GenBank/DDBJ databases">
        <title>Campylobacter portucalensis sp. nov., a new species of Campylobacter isolated from the reproductive tract of bulls.</title>
        <authorList>
            <person name="Silva M.F."/>
            <person name="Pereira G."/>
            <person name="Carneiro C."/>
            <person name="Hemphill A."/>
            <person name="Mateus L."/>
            <person name="Lopes-Da-Costa L."/>
            <person name="Silva E."/>
        </authorList>
    </citation>
    <scope>NUCLEOTIDE SEQUENCE [LARGE SCALE GENOMIC DNA]</scope>
    <source>
        <strain evidence="11 12">FMV-PI01</strain>
    </source>
</reference>
<evidence type="ECO:0000256" key="1">
    <source>
        <dbReference type="ARBA" id="ARBA00004772"/>
    </source>
</evidence>
<accession>A0A6L5WJF9</accession>
<evidence type="ECO:0000256" key="9">
    <source>
        <dbReference type="RuleBase" id="RU366031"/>
    </source>
</evidence>
<dbReference type="EC" id="4.2.1.75" evidence="3 9"/>
<keyword evidence="12" id="KW-1185">Reference proteome</keyword>
<dbReference type="UniPathway" id="UPA00251">
    <property type="reaction ID" value="UER00320"/>
</dbReference>
<dbReference type="AlphaFoldDB" id="A0A6L5WJF9"/>
<keyword evidence="4 9" id="KW-0456">Lyase</keyword>
<comment type="caution">
    <text evidence="11">The sequence shown here is derived from an EMBL/GenBank/DDBJ whole genome shotgun (WGS) entry which is preliminary data.</text>
</comment>
<dbReference type="RefSeq" id="WP_154570651.1">
    <property type="nucleotide sequence ID" value="NZ_VWSJ01000011.1"/>
</dbReference>
<comment type="pathway">
    <text evidence="1 9">Porphyrin-containing compound metabolism; protoporphyrin-IX biosynthesis; coproporphyrinogen-III from 5-aminolevulinate: step 3/4.</text>
</comment>
<dbReference type="CDD" id="cd06578">
    <property type="entry name" value="HemD"/>
    <property type="match status" value="1"/>
</dbReference>
<evidence type="ECO:0000256" key="4">
    <source>
        <dbReference type="ARBA" id="ARBA00023239"/>
    </source>
</evidence>
<dbReference type="Pfam" id="PF02602">
    <property type="entry name" value="HEM4"/>
    <property type="match status" value="1"/>
</dbReference>
<protein>
    <recommendedName>
        <fullName evidence="7 9">Uroporphyrinogen-III synthase</fullName>
        <ecNumber evidence="3 9">4.2.1.75</ecNumber>
    </recommendedName>
</protein>
<feature type="domain" description="Tetrapyrrole biosynthesis uroporphyrinogen III synthase" evidence="10">
    <location>
        <begin position="30"/>
        <end position="207"/>
    </location>
</feature>
<dbReference type="GO" id="GO:0004852">
    <property type="term" value="F:uroporphyrinogen-III synthase activity"/>
    <property type="evidence" value="ECO:0007669"/>
    <property type="project" value="UniProtKB-UniRule"/>
</dbReference>
<dbReference type="InterPro" id="IPR003754">
    <property type="entry name" value="4pyrrol_synth_uPrphyn_synth"/>
</dbReference>
<comment type="catalytic activity">
    <reaction evidence="8 9">
        <text>hydroxymethylbilane = uroporphyrinogen III + H2O</text>
        <dbReference type="Rhea" id="RHEA:18965"/>
        <dbReference type="ChEBI" id="CHEBI:15377"/>
        <dbReference type="ChEBI" id="CHEBI:57308"/>
        <dbReference type="ChEBI" id="CHEBI:57845"/>
        <dbReference type="EC" id="4.2.1.75"/>
    </reaction>
</comment>
<dbReference type="GO" id="GO:0006782">
    <property type="term" value="P:protoporphyrinogen IX biosynthetic process"/>
    <property type="evidence" value="ECO:0007669"/>
    <property type="project" value="UniProtKB-UniRule"/>
</dbReference>
<evidence type="ECO:0000256" key="8">
    <source>
        <dbReference type="ARBA" id="ARBA00048617"/>
    </source>
</evidence>
<dbReference type="PANTHER" id="PTHR38042">
    <property type="entry name" value="UROPORPHYRINOGEN-III SYNTHASE, CHLOROPLASTIC"/>
    <property type="match status" value="1"/>
</dbReference>
<evidence type="ECO:0000259" key="10">
    <source>
        <dbReference type="Pfam" id="PF02602"/>
    </source>
</evidence>
<evidence type="ECO:0000313" key="11">
    <source>
        <dbReference type="EMBL" id="MSN96387.1"/>
    </source>
</evidence>
<dbReference type="GO" id="GO:0006780">
    <property type="term" value="P:uroporphyrinogen III biosynthetic process"/>
    <property type="evidence" value="ECO:0007669"/>
    <property type="project" value="UniProtKB-UniRule"/>
</dbReference>
<dbReference type="InterPro" id="IPR036108">
    <property type="entry name" value="4pyrrol_syn_uPrphyn_synt_sf"/>
</dbReference>